<gene>
    <name evidence="2" type="ORF">UJA718_LOCUS29801</name>
</gene>
<proteinExistence type="predicted"/>
<protein>
    <recommendedName>
        <fullName evidence="4">Kinase</fullName>
    </recommendedName>
</protein>
<evidence type="ECO:0000313" key="3">
    <source>
        <dbReference type="Proteomes" id="UP000663873"/>
    </source>
</evidence>
<comment type="caution">
    <text evidence="2">The sequence shown here is derived from an EMBL/GenBank/DDBJ whole genome shotgun (WGS) entry which is preliminary data.</text>
</comment>
<dbReference type="Proteomes" id="UP000663873">
    <property type="component" value="Unassembled WGS sequence"/>
</dbReference>
<feature type="compositionally biased region" description="Acidic residues" evidence="1">
    <location>
        <begin position="94"/>
        <end position="103"/>
    </location>
</feature>
<dbReference type="AlphaFoldDB" id="A0A820Z6K1"/>
<evidence type="ECO:0000256" key="1">
    <source>
        <dbReference type="SAM" id="MobiDB-lite"/>
    </source>
</evidence>
<keyword evidence="3" id="KW-1185">Reference proteome</keyword>
<feature type="region of interest" description="Disordered" evidence="1">
    <location>
        <begin position="92"/>
        <end position="118"/>
    </location>
</feature>
<evidence type="ECO:0000313" key="2">
    <source>
        <dbReference type="EMBL" id="CAF4558341.1"/>
    </source>
</evidence>
<name>A0A820Z6K1_9BILA</name>
<dbReference type="EMBL" id="CAJOBP010009815">
    <property type="protein sequence ID" value="CAF4558341.1"/>
    <property type="molecule type" value="Genomic_DNA"/>
</dbReference>
<reference evidence="2" key="1">
    <citation type="submission" date="2021-02" db="EMBL/GenBank/DDBJ databases">
        <authorList>
            <person name="Nowell W R."/>
        </authorList>
    </citation>
    <scope>NUCLEOTIDE SEQUENCE</scope>
</reference>
<sequence length="223" mass="25180">MIRMSEFECNQSSSSSKQLSPFIHQVGGHSSMFQYDKNTICKILAPSELDFYQSMPESLKSYTSKFRGIVTVQYCEDESGLIKLVAQRQKNSFDDDSLPDEQDVPSSNDPQSSDSMARKNVQLRCSKDGSIDYSNSLGIDIANYEQGKTTMSAINPWSLQLCKKQAEKLHSQLVGDENVSVSQKGSFKSSQCPRMMQKIYNSRWYCEVTLDRVVTMVNEDSPI</sequence>
<dbReference type="SUPFAM" id="SSF56104">
    <property type="entry name" value="SAICAR synthase-like"/>
    <property type="match status" value="1"/>
</dbReference>
<evidence type="ECO:0008006" key="4">
    <source>
        <dbReference type="Google" id="ProtNLM"/>
    </source>
</evidence>
<organism evidence="2 3">
    <name type="scientific">Rotaria socialis</name>
    <dbReference type="NCBI Taxonomy" id="392032"/>
    <lineage>
        <taxon>Eukaryota</taxon>
        <taxon>Metazoa</taxon>
        <taxon>Spiralia</taxon>
        <taxon>Gnathifera</taxon>
        <taxon>Rotifera</taxon>
        <taxon>Eurotatoria</taxon>
        <taxon>Bdelloidea</taxon>
        <taxon>Philodinida</taxon>
        <taxon>Philodinidae</taxon>
        <taxon>Rotaria</taxon>
    </lineage>
</organism>
<accession>A0A820Z6K1</accession>
<feature type="compositionally biased region" description="Polar residues" evidence="1">
    <location>
        <begin position="104"/>
        <end position="115"/>
    </location>
</feature>